<organism evidence="4 5">
    <name type="scientific">Phytophthora palmivora</name>
    <dbReference type="NCBI Taxonomy" id="4796"/>
    <lineage>
        <taxon>Eukaryota</taxon>
        <taxon>Sar</taxon>
        <taxon>Stramenopiles</taxon>
        <taxon>Oomycota</taxon>
        <taxon>Peronosporomycetes</taxon>
        <taxon>Peronosporales</taxon>
        <taxon>Peronosporaceae</taxon>
        <taxon>Phytophthora</taxon>
    </lineage>
</organism>
<evidence type="ECO:0000259" key="2">
    <source>
        <dbReference type="PROSITE" id="PS50290"/>
    </source>
</evidence>
<feature type="domain" description="PI3K/PI4K catalytic" evidence="2">
    <location>
        <begin position="1"/>
        <end position="123"/>
    </location>
</feature>
<dbReference type="GO" id="GO:0031932">
    <property type="term" value="C:TORC2 complex"/>
    <property type="evidence" value="ECO:0007669"/>
    <property type="project" value="TreeGrafter"/>
</dbReference>
<dbReference type="SUPFAM" id="SSF56112">
    <property type="entry name" value="Protein kinase-like (PK-like)"/>
    <property type="match status" value="1"/>
</dbReference>
<dbReference type="InterPro" id="IPR011009">
    <property type="entry name" value="Kinase-like_dom_sf"/>
</dbReference>
<dbReference type="SMART" id="SM01343">
    <property type="entry name" value="FATC"/>
    <property type="match status" value="1"/>
</dbReference>
<comment type="caution">
    <text evidence="4">The sequence shown here is derived from an EMBL/GenBank/DDBJ whole genome shotgun (WGS) entry which is preliminary data.</text>
</comment>
<evidence type="ECO:0000313" key="4">
    <source>
        <dbReference type="EMBL" id="POM72998.1"/>
    </source>
</evidence>
<proteinExistence type="predicted"/>
<dbReference type="InterPro" id="IPR036940">
    <property type="entry name" value="PI3/4_kinase_cat_sf"/>
</dbReference>
<dbReference type="EMBL" id="NCKW01005345">
    <property type="protein sequence ID" value="POM72998.1"/>
    <property type="molecule type" value="Genomic_DNA"/>
</dbReference>
<dbReference type="GO" id="GO:0031929">
    <property type="term" value="P:TOR signaling"/>
    <property type="evidence" value="ECO:0007669"/>
    <property type="project" value="TreeGrafter"/>
</dbReference>
<gene>
    <name evidence="4" type="ORF">PHPALM_10202</name>
</gene>
<sequence length="300" mass="32939">MLHRFTGTIVHIDFGDCFEVAMDREKYPEKIPFRLTRMLTNAMEVSGIEGNFRFSCESVMAVLRENRHSLMAMLEAFVHDPLINWPANRVREDTIDENEESDVVEKIDYTTTNLHAEISSLAASVSSVGHSSLSRSFSVTQAQIQVQSRAAEQQKQQADDGQTVQVERQPVAPSTPLGPPPRMAPAASTSFVSVTAAAQIPPSSDAVPPSVSNDLHANRSVRERELLSALGPEGIAAPRIALNEKAVAVIRRVQAKLSGRDFEGDGGEPLDVSAQVQRLISQATSHENLCQCYIGWCPFW</sequence>
<name>A0A2P4Y5B1_9STRA</name>
<evidence type="ECO:0000256" key="1">
    <source>
        <dbReference type="SAM" id="MobiDB-lite"/>
    </source>
</evidence>
<dbReference type="PANTHER" id="PTHR11139:SF9">
    <property type="entry name" value="SERINE_THREONINE-PROTEIN KINASE MTOR"/>
    <property type="match status" value="1"/>
</dbReference>
<dbReference type="Gene3D" id="1.10.1070.11">
    <property type="entry name" value="Phosphatidylinositol 3-/4-kinase, catalytic domain"/>
    <property type="match status" value="1"/>
</dbReference>
<accession>A0A2P4Y5B1</accession>
<dbReference type="GO" id="GO:0005737">
    <property type="term" value="C:cytoplasm"/>
    <property type="evidence" value="ECO:0007669"/>
    <property type="project" value="TreeGrafter"/>
</dbReference>
<dbReference type="GO" id="GO:0031931">
    <property type="term" value="C:TORC1 complex"/>
    <property type="evidence" value="ECO:0007669"/>
    <property type="project" value="TreeGrafter"/>
</dbReference>
<dbReference type="OrthoDB" id="381190at2759"/>
<dbReference type="InterPro" id="IPR050517">
    <property type="entry name" value="DDR_Repair_Kinase"/>
</dbReference>
<dbReference type="SMART" id="SM00146">
    <property type="entry name" value="PI3Kc"/>
    <property type="match status" value="1"/>
</dbReference>
<feature type="compositionally biased region" description="Polar residues" evidence="1">
    <location>
        <begin position="150"/>
        <end position="166"/>
    </location>
</feature>
<evidence type="ECO:0000313" key="5">
    <source>
        <dbReference type="Proteomes" id="UP000237271"/>
    </source>
</evidence>
<dbReference type="InterPro" id="IPR003152">
    <property type="entry name" value="FATC_dom"/>
</dbReference>
<dbReference type="Pfam" id="PF00454">
    <property type="entry name" value="PI3_PI4_kinase"/>
    <property type="match status" value="1"/>
</dbReference>
<dbReference type="GO" id="GO:0004674">
    <property type="term" value="F:protein serine/threonine kinase activity"/>
    <property type="evidence" value="ECO:0007669"/>
    <property type="project" value="TreeGrafter"/>
</dbReference>
<keyword evidence="5" id="KW-1185">Reference proteome</keyword>
<protein>
    <submittedName>
        <fullName evidence="4">Phosphatidylinositol 3-Kinase tor2-like protein</fullName>
    </submittedName>
</protein>
<dbReference type="AlphaFoldDB" id="A0A2P4Y5B1"/>
<evidence type="ECO:0000259" key="3">
    <source>
        <dbReference type="PROSITE" id="PS51190"/>
    </source>
</evidence>
<dbReference type="Pfam" id="PF02260">
    <property type="entry name" value="FATC"/>
    <property type="match status" value="1"/>
</dbReference>
<dbReference type="PROSITE" id="PS50290">
    <property type="entry name" value="PI3_4_KINASE_3"/>
    <property type="match status" value="1"/>
</dbReference>
<dbReference type="GO" id="GO:0016242">
    <property type="term" value="P:negative regulation of macroautophagy"/>
    <property type="evidence" value="ECO:0007669"/>
    <property type="project" value="TreeGrafter"/>
</dbReference>
<reference evidence="4 5" key="1">
    <citation type="journal article" date="2017" name="Genome Biol. Evol.">
        <title>Phytophthora megakarya and P. palmivora, closely related causal agents of cacao black pod rot, underwent increases in genome sizes and gene numbers by different mechanisms.</title>
        <authorList>
            <person name="Ali S.S."/>
            <person name="Shao J."/>
            <person name="Lary D.J."/>
            <person name="Kronmiller B."/>
            <person name="Shen D."/>
            <person name="Strem M.D."/>
            <person name="Amoako-Attah I."/>
            <person name="Akrofi A.Y."/>
            <person name="Begoude B.A."/>
            <person name="Ten Hoopen G.M."/>
            <person name="Coulibaly K."/>
            <person name="Kebe B.I."/>
            <person name="Melnick R.L."/>
            <person name="Guiltinan M.J."/>
            <person name="Tyler B.M."/>
            <person name="Meinhardt L.W."/>
            <person name="Bailey B.A."/>
        </authorList>
    </citation>
    <scope>NUCLEOTIDE SEQUENCE [LARGE SCALE GENOMIC DNA]</scope>
    <source>
        <strain evidence="5">sbr112.9</strain>
    </source>
</reference>
<dbReference type="PROSITE" id="PS51190">
    <property type="entry name" value="FATC"/>
    <property type="match status" value="1"/>
</dbReference>
<feature type="domain" description="FATC" evidence="3">
    <location>
        <begin position="268"/>
        <end position="300"/>
    </location>
</feature>
<dbReference type="Proteomes" id="UP000237271">
    <property type="component" value="Unassembled WGS sequence"/>
</dbReference>
<feature type="region of interest" description="Disordered" evidence="1">
    <location>
        <begin position="150"/>
        <end position="188"/>
    </location>
</feature>
<dbReference type="PANTHER" id="PTHR11139">
    <property type="entry name" value="ATAXIA TELANGIECTASIA MUTATED ATM -RELATED"/>
    <property type="match status" value="1"/>
</dbReference>
<dbReference type="GO" id="GO:0005634">
    <property type="term" value="C:nucleus"/>
    <property type="evidence" value="ECO:0007669"/>
    <property type="project" value="TreeGrafter"/>
</dbReference>
<dbReference type="InterPro" id="IPR000403">
    <property type="entry name" value="PI3/4_kinase_cat_dom"/>
</dbReference>